<sequence length="60" mass="6924">MNSARLPREPVYGASLLATHIRSKGCSNERRKFLRSFPEPRGKIVIKTIFIYGTAEWPYI</sequence>
<name>A0A1I7XK30_HETBA</name>
<accession>A0A1I7XK30</accession>
<dbReference type="WBParaSite" id="Hba_18121">
    <property type="protein sequence ID" value="Hba_18121"/>
    <property type="gene ID" value="Hba_18121"/>
</dbReference>
<dbReference type="AlphaFoldDB" id="A0A1I7XK30"/>
<organism evidence="1 2">
    <name type="scientific">Heterorhabditis bacteriophora</name>
    <name type="common">Entomopathogenic nematode worm</name>
    <dbReference type="NCBI Taxonomy" id="37862"/>
    <lineage>
        <taxon>Eukaryota</taxon>
        <taxon>Metazoa</taxon>
        <taxon>Ecdysozoa</taxon>
        <taxon>Nematoda</taxon>
        <taxon>Chromadorea</taxon>
        <taxon>Rhabditida</taxon>
        <taxon>Rhabditina</taxon>
        <taxon>Rhabditomorpha</taxon>
        <taxon>Strongyloidea</taxon>
        <taxon>Heterorhabditidae</taxon>
        <taxon>Heterorhabditis</taxon>
    </lineage>
</organism>
<evidence type="ECO:0000313" key="2">
    <source>
        <dbReference type="WBParaSite" id="Hba_18121"/>
    </source>
</evidence>
<proteinExistence type="predicted"/>
<reference evidence="2" key="1">
    <citation type="submission" date="2016-11" db="UniProtKB">
        <authorList>
            <consortium name="WormBaseParasite"/>
        </authorList>
    </citation>
    <scope>IDENTIFICATION</scope>
</reference>
<evidence type="ECO:0000313" key="1">
    <source>
        <dbReference type="Proteomes" id="UP000095283"/>
    </source>
</evidence>
<dbReference type="Proteomes" id="UP000095283">
    <property type="component" value="Unplaced"/>
</dbReference>
<keyword evidence="1" id="KW-1185">Reference proteome</keyword>
<protein>
    <submittedName>
        <fullName evidence="2">Uncharacterized protein</fullName>
    </submittedName>
</protein>